<keyword evidence="1" id="KW-0732">Signal</keyword>
<feature type="chain" id="PRO_5020851419" evidence="1">
    <location>
        <begin position="26"/>
        <end position="318"/>
    </location>
</feature>
<dbReference type="PANTHER" id="PTHR43433">
    <property type="entry name" value="HYDROLASE, ALPHA/BETA FOLD FAMILY PROTEIN"/>
    <property type="match status" value="1"/>
</dbReference>
<dbReference type="Proteomes" id="UP000295509">
    <property type="component" value="Unassembled WGS sequence"/>
</dbReference>
<dbReference type="EMBL" id="SORE01000001">
    <property type="protein sequence ID" value="TDY54774.1"/>
    <property type="molecule type" value="Genomic_DNA"/>
</dbReference>
<dbReference type="PRINTS" id="PR00111">
    <property type="entry name" value="ABHYDROLASE"/>
</dbReference>
<dbReference type="PANTHER" id="PTHR43433:SF5">
    <property type="entry name" value="AB HYDROLASE-1 DOMAIN-CONTAINING PROTEIN"/>
    <property type="match status" value="1"/>
</dbReference>
<feature type="domain" description="AB hydrolase-1" evidence="2">
    <location>
        <begin position="71"/>
        <end position="302"/>
    </location>
</feature>
<dbReference type="Pfam" id="PF00561">
    <property type="entry name" value="Abhydrolase_1"/>
    <property type="match status" value="1"/>
</dbReference>
<sequence length="318" mass="33755">MNIRRKMATGLVVSLCGLTAIAARAETQRYSPEPMCKTNNPPTGIAAQAREQIADTPRGQIAYYRLGNGSPLVLVTGFRATLTEWDAAFLTELAKQHDVIVFDNRGVGRSEPNASTFSIEDMARDTAALIDALHLQQPTVAGWSMGGAIVQQLAIDSPASIGKLVLLSAPAPGSSGTPVSPQVEAMLSGKPGVTLHDVMGVLFPAADVDEASRCFKQDMFTPADYGKHRISAAVTAGQTDALRDWEANDQAAQALRAVRIPTLVMSGNEDTVVLQKNAEALKQLLPNARLLVVEAGGHAMMYQYPAGLARTISSFAGQ</sequence>
<evidence type="ECO:0000256" key="1">
    <source>
        <dbReference type="SAM" id="SignalP"/>
    </source>
</evidence>
<evidence type="ECO:0000313" key="4">
    <source>
        <dbReference type="Proteomes" id="UP000295509"/>
    </source>
</evidence>
<name>A0A4R8M1P0_9BURK</name>
<gene>
    <name evidence="3" type="ORF">BX592_101230</name>
</gene>
<evidence type="ECO:0000259" key="2">
    <source>
        <dbReference type="Pfam" id="PF00561"/>
    </source>
</evidence>
<organism evidence="3 4">
    <name type="scientific">Paraburkholderia rhizosphaerae</name>
    <dbReference type="NCBI Taxonomy" id="480658"/>
    <lineage>
        <taxon>Bacteria</taxon>
        <taxon>Pseudomonadati</taxon>
        <taxon>Pseudomonadota</taxon>
        <taxon>Betaproteobacteria</taxon>
        <taxon>Burkholderiales</taxon>
        <taxon>Burkholderiaceae</taxon>
        <taxon>Paraburkholderia</taxon>
    </lineage>
</organism>
<dbReference type="RefSeq" id="WP_243849234.1">
    <property type="nucleotide sequence ID" value="NZ_JBHLUW010000027.1"/>
</dbReference>
<feature type="signal peptide" evidence="1">
    <location>
        <begin position="1"/>
        <end position="25"/>
    </location>
</feature>
<dbReference type="InterPro" id="IPR000073">
    <property type="entry name" value="AB_hydrolase_1"/>
</dbReference>
<reference evidence="3 4" key="1">
    <citation type="submission" date="2019-03" db="EMBL/GenBank/DDBJ databases">
        <title>Genomic Encyclopedia of Type Strains, Phase III (KMG-III): the genomes of soil and plant-associated and newly described type strains.</title>
        <authorList>
            <person name="Whitman W."/>
        </authorList>
    </citation>
    <scope>NUCLEOTIDE SEQUENCE [LARGE SCALE GENOMIC DNA]</scope>
    <source>
        <strain evidence="3 4">LMG 29544</strain>
    </source>
</reference>
<accession>A0A4R8M1P0</accession>
<protein>
    <submittedName>
        <fullName evidence="3">Pimeloyl-ACP methyl ester carboxylesterase</fullName>
    </submittedName>
</protein>
<dbReference type="InterPro" id="IPR029058">
    <property type="entry name" value="AB_hydrolase_fold"/>
</dbReference>
<dbReference type="SUPFAM" id="SSF53474">
    <property type="entry name" value="alpha/beta-Hydrolases"/>
    <property type="match status" value="1"/>
</dbReference>
<evidence type="ECO:0000313" key="3">
    <source>
        <dbReference type="EMBL" id="TDY54774.1"/>
    </source>
</evidence>
<dbReference type="InterPro" id="IPR050471">
    <property type="entry name" value="AB_hydrolase"/>
</dbReference>
<dbReference type="AlphaFoldDB" id="A0A4R8M1P0"/>
<proteinExistence type="predicted"/>
<dbReference type="Gene3D" id="3.40.50.1820">
    <property type="entry name" value="alpha/beta hydrolase"/>
    <property type="match status" value="1"/>
</dbReference>
<keyword evidence="4" id="KW-1185">Reference proteome</keyword>
<comment type="caution">
    <text evidence="3">The sequence shown here is derived from an EMBL/GenBank/DDBJ whole genome shotgun (WGS) entry which is preliminary data.</text>
</comment>